<feature type="transmembrane region" description="Helical" evidence="1">
    <location>
        <begin position="313"/>
        <end position="333"/>
    </location>
</feature>
<feature type="transmembrane region" description="Helical" evidence="1">
    <location>
        <begin position="215"/>
        <end position="237"/>
    </location>
</feature>
<feature type="transmembrane region" description="Helical" evidence="1">
    <location>
        <begin position="111"/>
        <end position="133"/>
    </location>
</feature>
<evidence type="ECO:0000313" key="2">
    <source>
        <dbReference type="WBParaSite" id="maker-PairedContig_5704-snap-gene-0.2-mRNA-1"/>
    </source>
</evidence>
<evidence type="ECO:0008006" key="3">
    <source>
        <dbReference type="Google" id="ProtNLM"/>
    </source>
</evidence>
<reference evidence="2" key="1">
    <citation type="submission" date="2016-11" db="UniProtKB">
        <authorList>
            <consortium name="WormBaseParasite"/>
        </authorList>
    </citation>
    <scope>IDENTIFICATION</scope>
    <source>
        <strain evidence="2">pt0022</strain>
    </source>
</reference>
<organism evidence="2">
    <name type="scientific">Wuchereria bancrofti</name>
    <dbReference type="NCBI Taxonomy" id="6293"/>
    <lineage>
        <taxon>Eukaryota</taxon>
        <taxon>Metazoa</taxon>
        <taxon>Ecdysozoa</taxon>
        <taxon>Nematoda</taxon>
        <taxon>Chromadorea</taxon>
        <taxon>Rhabditida</taxon>
        <taxon>Spirurina</taxon>
        <taxon>Spiruromorpha</taxon>
        <taxon>Filarioidea</taxon>
        <taxon>Onchocercidae</taxon>
        <taxon>Wuchereria</taxon>
    </lineage>
</organism>
<keyword evidence="1" id="KW-0472">Membrane</keyword>
<feature type="transmembrane region" description="Helical" evidence="1">
    <location>
        <begin position="281"/>
        <end position="301"/>
    </location>
</feature>
<name>A0A1I8EVT0_WUCBA</name>
<feature type="transmembrane region" description="Helical" evidence="1">
    <location>
        <begin position="80"/>
        <end position="99"/>
    </location>
</feature>
<feature type="transmembrane region" description="Helical" evidence="1">
    <location>
        <begin position="168"/>
        <end position="187"/>
    </location>
</feature>
<dbReference type="WBParaSite" id="maker-PairedContig_5704-snap-gene-0.2-mRNA-1">
    <property type="protein sequence ID" value="maker-PairedContig_5704-snap-gene-0.2-mRNA-1"/>
    <property type="gene ID" value="maker-PairedContig_5704-snap-gene-0.2"/>
</dbReference>
<feature type="transmembrane region" description="Helical" evidence="1">
    <location>
        <begin position="345"/>
        <end position="368"/>
    </location>
</feature>
<dbReference type="STRING" id="6293.A0A1I8EVT0"/>
<proteinExistence type="predicted"/>
<evidence type="ECO:0000256" key="1">
    <source>
        <dbReference type="SAM" id="Phobius"/>
    </source>
</evidence>
<sequence length="376" mass="43544">MGNGSRKRIKTSEGMLFVMKSLLLEEPIPSMPSISSQRSYCKIEAMTNQHYEIILTPLFVYMRILGLTSYTENPSWRYPLMIYNIMIMIIMNGYSAFIITEIEFTGLNVNIAFAIVHACYLASGGICSLFLFWMRKSFNRLIKIVVQQVATHDPNFQYALRLHRMCKIMVGLTIFWAMVAVITTAAIHKKTIKTENKIILMIIHHYVAFLTQSALMSWSVFFAFPCYILAVCFDAFIDDMHHDGIAIDHNWTSNQAVNHVLKYKHRYRGLKKTADIIEEQFKYAIAYVDALCFTELCFILYTYLEDKSESKTWIDTILCVLYAISSLFHMTFFTAPAYRLYERCLLLLFVHKLQVAEISFTAGGFFVVTRQLFLTP</sequence>
<dbReference type="AlphaFoldDB" id="A0A1I8EVT0"/>
<accession>A0A1I8EVT0</accession>
<protein>
    <recommendedName>
        <fullName evidence="3">Gustatory receptor</fullName>
    </recommendedName>
</protein>
<keyword evidence="1" id="KW-1133">Transmembrane helix</keyword>
<keyword evidence="1" id="KW-0812">Transmembrane</keyword>